<evidence type="ECO:0000256" key="1">
    <source>
        <dbReference type="SAM" id="Coils"/>
    </source>
</evidence>
<evidence type="ECO:0000313" key="2">
    <source>
        <dbReference type="EMBL" id="RNA03828.1"/>
    </source>
</evidence>
<organism evidence="2 3">
    <name type="scientific">Brachionus plicatilis</name>
    <name type="common">Marine rotifer</name>
    <name type="synonym">Brachionus muelleri</name>
    <dbReference type="NCBI Taxonomy" id="10195"/>
    <lineage>
        <taxon>Eukaryota</taxon>
        <taxon>Metazoa</taxon>
        <taxon>Spiralia</taxon>
        <taxon>Gnathifera</taxon>
        <taxon>Rotifera</taxon>
        <taxon>Eurotatoria</taxon>
        <taxon>Monogononta</taxon>
        <taxon>Pseudotrocha</taxon>
        <taxon>Ploima</taxon>
        <taxon>Brachionidae</taxon>
        <taxon>Brachionus</taxon>
    </lineage>
</organism>
<accession>A0A3M7PYU7</accession>
<dbReference type="AlphaFoldDB" id="A0A3M7PYU7"/>
<keyword evidence="1" id="KW-0175">Coiled coil</keyword>
<protein>
    <submittedName>
        <fullName evidence="2">Uncharacterized protein</fullName>
    </submittedName>
</protein>
<evidence type="ECO:0000313" key="3">
    <source>
        <dbReference type="Proteomes" id="UP000276133"/>
    </source>
</evidence>
<comment type="caution">
    <text evidence="2">The sequence shown here is derived from an EMBL/GenBank/DDBJ whole genome shotgun (WGS) entry which is preliminary data.</text>
</comment>
<reference evidence="2 3" key="1">
    <citation type="journal article" date="2018" name="Sci. Rep.">
        <title>Genomic signatures of local adaptation to the degree of environmental predictability in rotifers.</title>
        <authorList>
            <person name="Franch-Gras L."/>
            <person name="Hahn C."/>
            <person name="Garcia-Roger E.M."/>
            <person name="Carmona M.J."/>
            <person name="Serra M."/>
            <person name="Gomez A."/>
        </authorList>
    </citation>
    <scope>NUCLEOTIDE SEQUENCE [LARGE SCALE GENOMIC DNA]</scope>
    <source>
        <strain evidence="2">HYR1</strain>
    </source>
</reference>
<feature type="non-terminal residue" evidence="2">
    <location>
        <position position="188"/>
    </location>
</feature>
<name>A0A3M7PYU7_BRAPC</name>
<keyword evidence="3" id="KW-1185">Reference proteome</keyword>
<feature type="coiled-coil region" evidence="1">
    <location>
        <begin position="147"/>
        <end position="174"/>
    </location>
</feature>
<dbReference type="Proteomes" id="UP000276133">
    <property type="component" value="Unassembled WGS sequence"/>
</dbReference>
<gene>
    <name evidence="2" type="ORF">BpHYR1_002754</name>
</gene>
<proteinExistence type="predicted"/>
<sequence length="188" mass="21644">MTDVKKILKLIFYINLIKQQISTNNESLNKTNEFTTISSINIHFNDISENEITIQQETEILDSTHKTTLDENLLMPIIEENSLYPIESLNIHYDELQNTFSSADENSQSTTDTTIQQETEILDSTHKTTLDENLLMPIIEENSLYPIESLNKHYDELQNNFSSADENLQATTDTTIQQETEILDSTHK</sequence>
<dbReference type="EMBL" id="REGN01008332">
    <property type="protein sequence ID" value="RNA03828.1"/>
    <property type="molecule type" value="Genomic_DNA"/>
</dbReference>